<dbReference type="GO" id="GO:0004791">
    <property type="term" value="F:thioredoxin-disulfide reductase (NADPH) activity"/>
    <property type="evidence" value="ECO:0007669"/>
    <property type="project" value="UniProtKB-EC"/>
</dbReference>
<dbReference type="PANTHER" id="PTHR42737">
    <property type="entry name" value="GLUTATHIONE REDUCTASE"/>
    <property type="match status" value="1"/>
</dbReference>
<dbReference type="FunFam" id="3.50.50.60:FF:000190">
    <property type="entry name" value="Thioredoxin reductase"/>
    <property type="match status" value="1"/>
</dbReference>
<keyword evidence="10" id="KW-0676">Redox-active center</keyword>
<comment type="cofactor">
    <cofactor evidence="1">
        <name>FAD</name>
        <dbReference type="ChEBI" id="CHEBI:57692"/>
    </cofactor>
</comment>
<evidence type="ECO:0000256" key="9">
    <source>
        <dbReference type="ARBA" id="ARBA00023157"/>
    </source>
</evidence>
<evidence type="ECO:0000313" key="14">
    <source>
        <dbReference type="EMBL" id="CAD8104047.1"/>
    </source>
</evidence>
<evidence type="ECO:0000256" key="6">
    <source>
        <dbReference type="ARBA" id="ARBA00022827"/>
    </source>
</evidence>
<proteinExistence type="inferred from homology"/>
<keyword evidence="5" id="KW-0285">Flavoprotein</keyword>
<dbReference type="NCBIfam" id="TIGR01438">
    <property type="entry name" value="TGR"/>
    <property type="match status" value="1"/>
</dbReference>
<name>A0A8S1PLG9_PARPR</name>
<keyword evidence="8" id="KW-0560">Oxidoreductase</keyword>
<dbReference type="Proteomes" id="UP000688137">
    <property type="component" value="Unassembled WGS sequence"/>
</dbReference>
<dbReference type="GO" id="GO:0005739">
    <property type="term" value="C:mitochondrion"/>
    <property type="evidence" value="ECO:0007669"/>
    <property type="project" value="TreeGrafter"/>
</dbReference>
<reference evidence="14" key="1">
    <citation type="submission" date="2021-01" db="EMBL/GenBank/DDBJ databases">
        <authorList>
            <consortium name="Genoscope - CEA"/>
            <person name="William W."/>
        </authorList>
    </citation>
    <scope>NUCLEOTIDE SEQUENCE</scope>
</reference>
<organism evidence="14 15">
    <name type="scientific">Paramecium primaurelia</name>
    <dbReference type="NCBI Taxonomy" id="5886"/>
    <lineage>
        <taxon>Eukaryota</taxon>
        <taxon>Sar</taxon>
        <taxon>Alveolata</taxon>
        <taxon>Ciliophora</taxon>
        <taxon>Intramacronucleata</taxon>
        <taxon>Oligohymenophorea</taxon>
        <taxon>Peniculida</taxon>
        <taxon>Parameciidae</taxon>
        <taxon>Paramecium</taxon>
    </lineage>
</organism>
<protein>
    <recommendedName>
        <fullName evidence="4">Thioredoxin reductase</fullName>
        <ecNumber evidence="3">1.8.1.9</ecNumber>
    </recommendedName>
</protein>
<evidence type="ECO:0000259" key="13">
    <source>
        <dbReference type="Pfam" id="PF07992"/>
    </source>
</evidence>
<evidence type="ECO:0000256" key="3">
    <source>
        <dbReference type="ARBA" id="ARBA00012610"/>
    </source>
</evidence>
<dbReference type="PIRSF" id="PIRSF000350">
    <property type="entry name" value="Mercury_reductase_MerA"/>
    <property type="match status" value="1"/>
</dbReference>
<dbReference type="GO" id="GO:0005829">
    <property type="term" value="C:cytosol"/>
    <property type="evidence" value="ECO:0007669"/>
    <property type="project" value="TreeGrafter"/>
</dbReference>
<sequence>MNPQYQYDIFVIGGGSGGLTVVDEAQKLGKRVGLADYIKPSPHGTQWGTGGTCPNVGCIPKKLMHMTALIGEIRHELTATGWQGVDPHSKHDWNTLVNEVQRQVKGINKANDDWLVTTNGITYYNKLGKLKDDHTIELIDKDGQSEFVTAEYIVIAVGSRPSFPTDIPNVKLLTITSDDLFSLKKAPGKTLVVGASYVALECAGFLTGLGYDVTVMVRSILLRGFDQEMAERIGEFMKIQGTKFIRGTIPTSIEDVDGKRLVKWVLNGQEQSDIFDTVLLAIGRSADTQNLGLEQVGVQTNKESGKIIANDADSTSVSNIFAIGDCVQGRLELTPTAIMCGKRLIKRLYCNGNQIMEYSDVSTTVFTPLEYGCVGYSEDAAIKKFGKENLKIFTSEFTPLFWNFANRKGTCYAKLIVKKEDDIIIGFHYLGPDAAEVTQGFGVVIKLKAKKNDLDNVVGIHPSVAEEIVQMQTWK</sequence>
<keyword evidence="6" id="KW-0274">FAD</keyword>
<dbReference type="GO" id="GO:0034599">
    <property type="term" value="P:cellular response to oxidative stress"/>
    <property type="evidence" value="ECO:0007669"/>
    <property type="project" value="TreeGrafter"/>
</dbReference>
<evidence type="ECO:0000313" key="15">
    <source>
        <dbReference type="Proteomes" id="UP000688137"/>
    </source>
</evidence>
<dbReference type="PANTHER" id="PTHR42737:SF7">
    <property type="entry name" value="THIOREDOXIN-DISULFIDE REDUCTASE"/>
    <property type="match status" value="1"/>
</dbReference>
<evidence type="ECO:0000256" key="10">
    <source>
        <dbReference type="ARBA" id="ARBA00023284"/>
    </source>
</evidence>
<accession>A0A8S1PLG9</accession>
<evidence type="ECO:0000256" key="5">
    <source>
        <dbReference type="ARBA" id="ARBA00022630"/>
    </source>
</evidence>
<evidence type="ECO:0000256" key="8">
    <source>
        <dbReference type="ARBA" id="ARBA00023002"/>
    </source>
</evidence>
<dbReference type="InterPro" id="IPR001100">
    <property type="entry name" value="Pyr_nuc-diS_OxRdtase"/>
</dbReference>
<dbReference type="AlphaFoldDB" id="A0A8S1PLG9"/>
<dbReference type="GO" id="GO:0050660">
    <property type="term" value="F:flavin adenine dinucleotide binding"/>
    <property type="evidence" value="ECO:0007669"/>
    <property type="project" value="InterPro"/>
</dbReference>
<dbReference type="FunFam" id="3.30.390.30:FF:000030">
    <property type="entry name" value="Uncharacterized protein"/>
    <property type="match status" value="1"/>
</dbReference>
<dbReference type="OMA" id="NYHKLAD"/>
<dbReference type="InterPro" id="IPR046952">
    <property type="entry name" value="GSHR/TRXR-like"/>
</dbReference>
<comment type="caution">
    <text evidence="14">The sequence shown here is derived from an EMBL/GenBank/DDBJ whole genome shotgun (WGS) entry which is preliminary data.</text>
</comment>
<dbReference type="InterPro" id="IPR023753">
    <property type="entry name" value="FAD/NAD-binding_dom"/>
</dbReference>
<evidence type="ECO:0000259" key="12">
    <source>
        <dbReference type="Pfam" id="PF02852"/>
    </source>
</evidence>
<dbReference type="InterPro" id="IPR004099">
    <property type="entry name" value="Pyr_nucl-diS_OxRdtase_dimer"/>
</dbReference>
<dbReference type="GO" id="GO:0045454">
    <property type="term" value="P:cell redox homeostasis"/>
    <property type="evidence" value="ECO:0007669"/>
    <property type="project" value="InterPro"/>
</dbReference>
<comment type="function">
    <text evidence="11">Catalyzes the transfer of electrons from NADPH to thioredoxins TRX1, TRX2 and TRX3, which in turn act as reductants of disulfide containing proteins. Able to reduce nitroglutathione (GSNO), a compound involved in the transport of nitric oxide (NO); however, TRX1 is more efficient in reducing GSNO. Has no catalytic activity towards oxidized glutathione (GSSG).</text>
</comment>
<dbReference type="GO" id="GO:0004362">
    <property type="term" value="F:glutathione-disulfide reductase (NADPH) activity"/>
    <property type="evidence" value="ECO:0007669"/>
    <property type="project" value="TreeGrafter"/>
</dbReference>
<keyword evidence="9" id="KW-1015">Disulfide bond</keyword>
<dbReference type="EC" id="1.8.1.9" evidence="3"/>
<feature type="domain" description="Pyridine nucleotide-disulphide oxidoreductase dimerisation" evidence="12">
    <location>
        <begin position="361"/>
        <end position="471"/>
    </location>
</feature>
<evidence type="ECO:0000256" key="7">
    <source>
        <dbReference type="ARBA" id="ARBA00022857"/>
    </source>
</evidence>
<evidence type="ECO:0000256" key="4">
    <source>
        <dbReference type="ARBA" id="ARBA00018719"/>
    </source>
</evidence>
<keyword evidence="15" id="KW-1185">Reference proteome</keyword>
<dbReference type="GO" id="GO:0006749">
    <property type="term" value="P:glutathione metabolic process"/>
    <property type="evidence" value="ECO:0007669"/>
    <property type="project" value="TreeGrafter"/>
</dbReference>
<dbReference type="Pfam" id="PF07992">
    <property type="entry name" value="Pyr_redox_2"/>
    <property type="match status" value="1"/>
</dbReference>
<gene>
    <name evidence="14" type="ORF">PPRIM_AZ9-3.1.T1220164</name>
</gene>
<dbReference type="EMBL" id="CAJJDM010000125">
    <property type="protein sequence ID" value="CAD8104047.1"/>
    <property type="molecule type" value="Genomic_DNA"/>
</dbReference>
<dbReference type="InterPro" id="IPR006338">
    <property type="entry name" value="Thioredoxin/glutathione_Rdtase"/>
</dbReference>
<comment type="similarity">
    <text evidence="2">Belongs to the class-I pyridine nucleotide-disulfide oxidoreductase family.</text>
</comment>
<evidence type="ECO:0000256" key="2">
    <source>
        <dbReference type="ARBA" id="ARBA00007532"/>
    </source>
</evidence>
<evidence type="ECO:0000256" key="1">
    <source>
        <dbReference type="ARBA" id="ARBA00001974"/>
    </source>
</evidence>
<keyword evidence="7" id="KW-0521">NADP</keyword>
<dbReference type="Pfam" id="PF02852">
    <property type="entry name" value="Pyr_redox_dim"/>
    <property type="match status" value="1"/>
</dbReference>
<evidence type="ECO:0000256" key="11">
    <source>
        <dbReference type="ARBA" id="ARBA00053237"/>
    </source>
</evidence>
<feature type="domain" description="FAD/NAD(P)-binding" evidence="13">
    <location>
        <begin position="7"/>
        <end position="339"/>
    </location>
</feature>